<dbReference type="RefSeq" id="WP_145034362.1">
    <property type="nucleotide sequence ID" value="NZ_CP036271.1"/>
</dbReference>
<accession>A0A517SLG0</accession>
<dbReference type="OrthoDB" id="289126at2"/>
<keyword evidence="1" id="KW-0175">Coiled coil</keyword>
<dbReference type="AlphaFoldDB" id="A0A517SLG0"/>
<dbReference type="Pfam" id="PF07583">
    <property type="entry name" value="PSCyt2"/>
    <property type="match status" value="1"/>
</dbReference>
<dbReference type="InParanoid" id="A0A517SLG0"/>
<evidence type="ECO:0008006" key="6">
    <source>
        <dbReference type="Google" id="ProtNLM"/>
    </source>
</evidence>
<evidence type="ECO:0000256" key="1">
    <source>
        <dbReference type="SAM" id="Coils"/>
    </source>
</evidence>
<name>A0A517SLG0_9PLAN</name>
<evidence type="ECO:0000259" key="2">
    <source>
        <dbReference type="Pfam" id="PF07583"/>
    </source>
</evidence>
<dbReference type="InterPro" id="IPR011444">
    <property type="entry name" value="DUF1549"/>
</dbReference>
<feature type="domain" description="DUF1549" evidence="2">
    <location>
        <begin position="29"/>
        <end position="225"/>
    </location>
</feature>
<reference evidence="4 5" key="1">
    <citation type="submission" date="2019-02" db="EMBL/GenBank/DDBJ databases">
        <title>Deep-cultivation of Planctomycetes and their phenomic and genomic characterization uncovers novel biology.</title>
        <authorList>
            <person name="Wiegand S."/>
            <person name="Jogler M."/>
            <person name="Boedeker C."/>
            <person name="Pinto D."/>
            <person name="Vollmers J."/>
            <person name="Rivas-Marin E."/>
            <person name="Kohn T."/>
            <person name="Peeters S.H."/>
            <person name="Heuer A."/>
            <person name="Rast P."/>
            <person name="Oberbeckmann S."/>
            <person name="Bunk B."/>
            <person name="Jeske O."/>
            <person name="Meyerdierks A."/>
            <person name="Storesund J.E."/>
            <person name="Kallscheuer N."/>
            <person name="Luecker S."/>
            <person name="Lage O.M."/>
            <person name="Pohl T."/>
            <person name="Merkel B.J."/>
            <person name="Hornburger P."/>
            <person name="Mueller R.-W."/>
            <person name="Bruemmer F."/>
            <person name="Labrenz M."/>
            <person name="Spormann A.M."/>
            <person name="Op den Camp H."/>
            <person name="Overmann J."/>
            <person name="Amann R."/>
            <person name="Jetten M.S.M."/>
            <person name="Mascher T."/>
            <person name="Medema M.H."/>
            <person name="Devos D.P."/>
            <person name="Kaster A.-K."/>
            <person name="Ovreas L."/>
            <person name="Rohde M."/>
            <person name="Galperin M.Y."/>
            <person name="Jogler C."/>
        </authorList>
    </citation>
    <scope>NUCLEOTIDE SEQUENCE [LARGE SCALE GENOMIC DNA]</scope>
    <source>
        <strain evidence="4 5">Pan44</strain>
    </source>
</reference>
<evidence type="ECO:0000313" key="4">
    <source>
        <dbReference type="EMBL" id="QDT56956.1"/>
    </source>
</evidence>
<dbReference type="KEGG" id="ccos:Pan44_50190"/>
<organism evidence="4 5">
    <name type="scientific">Caulifigura coniformis</name>
    <dbReference type="NCBI Taxonomy" id="2527983"/>
    <lineage>
        <taxon>Bacteria</taxon>
        <taxon>Pseudomonadati</taxon>
        <taxon>Planctomycetota</taxon>
        <taxon>Planctomycetia</taxon>
        <taxon>Planctomycetales</taxon>
        <taxon>Planctomycetaceae</taxon>
        <taxon>Caulifigura</taxon>
    </lineage>
</organism>
<proteinExistence type="predicted"/>
<dbReference type="PANTHER" id="PTHR35889:SF3">
    <property type="entry name" value="F-BOX DOMAIN-CONTAINING PROTEIN"/>
    <property type="match status" value="1"/>
</dbReference>
<dbReference type="EMBL" id="CP036271">
    <property type="protein sequence ID" value="QDT56956.1"/>
    <property type="molecule type" value="Genomic_DNA"/>
</dbReference>
<protein>
    <recommendedName>
        <fullName evidence="6">Cytochrome c domain-containing protein</fullName>
    </recommendedName>
</protein>
<dbReference type="PANTHER" id="PTHR35889">
    <property type="entry name" value="CYCLOINULO-OLIGOSACCHARIDE FRUCTANOTRANSFERASE-RELATED"/>
    <property type="match status" value="1"/>
</dbReference>
<feature type="coiled-coil region" evidence="1">
    <location>
        <begin position="437"/>
        <end position="464"/>
    </location>
</feature>
<gene>
    <name evidence="4" type="ORF">Pan44_50190</name>
</gene>
<evidence type="ECO:0000313" key="5">
    <source>
        <dbReference type="Proteomes" id="UP000315700"/>
    </source>
</evidence>
<feature type="domain" description="DUF1553" evidence="3">
    <location>
        <begin position="273"/>
        <end position="394"/>
    </location>
</feature>
<keyword evidence="5" id="KW-1185">Reference proteome</keyword>
<evidence type="ECO:0000259" key="3">
    <source>
        <dbReference type="Pfam" id="PF07587"/>
    </source>
</evidence>
<dbReference type="Pfam" id="PF07587">
    <property type="entry name" value="PSD1"/>
    <property type="match status" value="1"/>
</dbReference>
<dbReference type="Proteomes" id="UP000315700">
    <property type="component" value="Chromosome"/>
</dbReference>
<sequence>MIGPMVLATLCLAANAPADSGPIAVSALIDRRIEDQARTREIPLSPRADDAEFFRRLTIDLRGHIPSADEVREFLADPSPDKRTRAIKESLAHPDHGRHFATTWRRLLLPEAESQAQVQYFLPGFEAWLIEAREKDRGFDEVVRELVAAPIHGTPDQPQMVLTDLSAPNPIAYIATKEADPGKIAAGVTRLFLGVRLECAQCHDHPFDKWTRKQFWNQAAFFSGISRRGRGTFAPVIEAREMRTIGVMETGDTAEAVFLTGETPEIPEGTSPRKAYATWMTSPGNPFFARAVVNRVWAQLMGTGLVDPVDDFQAMNPPSHPELLDELAMAFESSGYQFDTLYTGICSSAAYQRTSRSTDPLQDDARLFTRMAVKPMTAEQLYDSLLLVADQSADDRSARQGRGDKRKFLDLFATPEASGEPVTSMPQSLYLMNSGSIERAIGKRAKLAAEAASVEETVQELTLAILGRPASHQELTLAVRHIEEGGASERPQRIEDFCWALLNLPEFRWNH</sequence>
<dbReference type="InterPro" id="IPR022655">
    <property type="entry name" value="DUF1553"/>
</dbReference>